<accession>A0A8G2FVS5</accession>
<dbReference type="GO" id="GO:0016887">
    <property type="term" value="F:ATP hydrolysis activity"/>
    <property type="evidence" value="ECO:0007669"/>
    <property type="project" value="InterPro"/>
</dbReference>
<evidence type="ECO:0000313" key="4">
    <source>
        <dbReference type="EMBL" id="SMD30378.1"/>
    </source>
</evidence>
<dbReference type="EMBL" id="FWYE01000001">
    <property type="protein sequence ID" value="SMD30378.1"/>
    <property type="molecule type" value="Genomic_DNA"/>
</dbReference>
<evidence type="ECO:0000256" key="1">
    <source>
        <dbReference type="ARBA" id="ARBA00022741"/>
    </source>
</evidence>
<dbReference type="Pfam" id="PF00005">
    <property type="entry name" value="ABC_tran"/>
    <property type="match status" value="1"/>
</dbReference>
<dbReference type="PANTHER" id="PTHR43582:SF2">
    <property type="entry name" value="LINEARMYCIN RESISTANCE ATP-BINDING PROTEIN LNRL"/>
    <property type="match status" value="1"/>
</dbReference>
<dbReference type="AlphaFoldDB" id="A0A8G2FVS5"/>
<dbReference type="PROSITE" id="PS50893">
    <property type="entry name" value="ABC_TRANSPORTER_2"/>
    <property type="match status" value="1"/>
</dbReference>
<dbReference type="InterPro" id="IPR003593">
    <property type="entry name" value="AAA+_ATPase"/>
</dbReference>
<keyword evidence="1" id="KW-0547">Nucleotide-binding</keyword>
<dbReference type="SUPFAM" id="SSF52540">
    <property type="entry name" value="P-loop containing nucleoside triphosphate hydrolases"/>
    <property type="match status" value="1"/>
</dbReference>
<dbReference type="GO" id="GO:0005524">
    <property type="term" value="F:ATP binding"/>
    <property type="evidence" value="ECO:0007669"/>
    <property type="project" value="UniProtKB-KW"/>
</dbReference>
<dbReference type="RefSeq" id="WP_084272386.1">
    <property type="nucleotide sequence ID" value="NZ_FWYE01000001.1"/>
</dbReference>
<comment type="caution">
    <text evidence="4">The sequence shown here is derived from an EMBL/GenBank/DDBJ whole genome shotgun (WGS) entry which is preliminary data.</text>
</comment>
<keyword evidence="5" id="KW-1185">Reference proteome</keyword>
<evidence type="ECO:0000313" key="5">
    <source>
        <dbReference type="Proteomes" id="UP000192315"/>
    </source>
</evidence>
<dbReference type="PANTHER" id="PTHR43582">
    <property type="entry name" value="LINEARMYCIN RESISTANCE ATP-BINDING PROTEIN LNRL"/>
    <property type="match status" value="1"/>
</dbReference>
<feature type="domain" description="ABC transporter" evidence="3">
    <location>
        <begin position="2"/>
        <end position="228"/>
    </location>
</feature>
<dbReference type="Gene3D" id="3.40.50.300">
    <property type="entry name" value="P-loop containing nucleotide triphosphate hydrolases"/>
    <property type="match status" value="1"/>
</dbReference>
<protein>
    <submittedName>
        <fullName evidence="4">ABC-2 type transport system ATP-binding protein</fullName>
    </submittedName>
</protein>
<dbReference type="PROSITE" id="PS00211">
    <property type="entry name" value="ABC_TRANSPORTER_1"/>
    <property type="match status" value="1"/>
</dbReference>
<keyword evidence="2 4" id="KW-0067">ATP-binding</keyword>
<dbReference type="SMART" id="SM00382">
    <property type="entry name" value="AAA"/>
    <property type="match status" value="1"/>
</dbReference>
<dbReference type="InterPro" id="IPR003439">
    <property type="entry name" value="ABC_transporter-like_ATP-bd"/>
</dbReference>
<proteinExistence type="predicted"/>
<dbReference type="InterPro" id="IPR027417">
    <property type="entry name" value="P-loop_NTPase"/>
</dbReference>
<sequence length="278" mass="30924">MIELINLSKTYPDGKVAVDHLNYKIDSGIVSIIGRNGAGKTTLLRMLSTQLRPSSGDALIDGISIVREPEKVRKKIVSIPQEASPIGILTAYEQVNMFLAARGFSFHEAKNAAIKALKDVGLDAMHKPTDTLSGGMKRKMFVAIALAANADTVFLDEPTTGLDPLSRFEVWSAIKKLNGNVILTTHYMEEAEELSKKIYMMESGKIIKSGSVDELISNMRNLVRIESYKPMENSYTIGSLYIKYVDKSEAYRYIKMDYNVKPVSIEDLFIMRGVTLES</sequence>
<gene>
    <name evidence="4" type="ORF">SAMN02745355_0257</name>
</gene>
<dbReference type="Proteomes" id="UP000192315">
    <property type="component" value="Unassembled WGS sequence"/>
</dbReference>
<name>A0A8G2FVS5_PICTO</name>
<dbReference type="InterPro" id="IPR017871">
    <property type="entry name" value="ABC_transporter-like_CS"/>
</dbReference>
<organism evidence="4 5">
    <name type="scientific">Picrophilus torridus (strain ATCC 700027 / DSM 9790 / JCM 10055 / NBRC 100828 / KAW 2/3)</name>
    <dbReference type="NCBI Taxonomy" id="1122961"/>
    <lineage>
        <taxon>Archaea</taxon>
        <taxon>Methanobacteriati</taxon>
        <taxon>Thermoplasmatota</taxon>
        <taxon>Thermoplasmata</taxon>
        <taxon>Thermoplasmatales</taxon>
        <taxon>Picrophilaceae</taxon>
        <taxon>Picrophilus</taxon>
    </lineage>
</organism>
<evidence type="ECO:0000259" key="3">
    <source>
        <dbReference type="PROSITE" id="PS50893"/>
    </source>
</evidence>
<evidence type="ECO:0000256" key="2">
    <source>
        <dbReference type="ARBA" id="ARBA00022840"/>
    </source>
</evidence>
<reference evidence="4 5" key="1">
    <citation type="submission" date="2017-04" db="EMBL/GenBank/DDBJ databases">
        <authorList>
            <person name="Varghese N."/>
            <person name="Submissions S."/>
        </authorList>
    </citation>
    <scope>NUCLEOTIDE SEQUENCE [LARGE SCALE GENOMIC DNA]</scope>
    <source>
        <strain evidence="4 5">DSM 9789</strain>
    </source>
</reference>